<accession>A0A4Q0Y0J5</accession>
<dbReference type="PANTHER" id="PTHR42663:SF6">
    <property type="entry name" value="HYDROLASE C777.06C-RELATED"/>
    <property type="match status" value="1"/>
</dbReference>
<evidence type="ECO:0000259" key="1">
    <source>
        <dbReference type="SMART" id="SM00849"/>
    </source>
</evidence>
<evidence type="ECO:0000313" key="2">
    <source>
        <dbReference type="EMBL" id="RXJ63537.1"/>
    </source>
</evidence>
<dbReference type="Proteomes" id="UP000290191">
    <property type="component" value="Unassembled WGS sequence"/>
</dbReference>
<dbReference type="Gene3D" id="3.60.15.10">
    <property type="entry name" value="Ribonuclease Z/Hydroxyacylglutathione hydrolase-like"/>
    <property type="match status" value="1"/>
</dbReference>
<comment type="caution">
    <text evidence="2">The sequence shown here is derived from an EMBL/GenBank/DDBJ whole genome shotgun (WGS) entry which is preliminary data.</text>
</comment>
<gene>
    <name evidence="2" type="ORF">CRV06_04925</name>
</gene>
<dbReference type="InterPro" id="IPR001279">
    <property type="entry name" value="Metallo-B-lactamas"/>
</dbReference>
<dbReference type="AlphaFoldDB" id="A0A4Q0Y0J5"/>
<evidence type="ECO:0000313" key="3">
    <source>
        <dbReference type="Proteomes" id="UP000290191"/>
    </source>
</evidence>
<reference evidence="2 3" key="1">
    <citation type="submission" date="2017-10" db="EMBL/GenBank/DDBJ databases">
        <title>Genomics of the genus Arcobacter.</title>
        <authorList>
            <person name="Perez-Cataluna A."/>
            <person name="Figueras M.J."/>
        </authorList>
    </citation>
    <scope>NUCLEOTIDE SEQUENCE [LARGE SCALE GENOMIC DNA]</scope>
    <source>
        <strain evidence="2 3">DSM 24636</strain>
    </source>
</reference>
<dbReference type="PANTHER" id="PTHR42663">
    <property type="entry name" value="HYDROLASE C777.06C-RELATED-RELATED"/>
    <property type="match status" value="1"/>
</dbReference>
<feature type="domain" description="Metallo-beta-lactamase" evidence="1">
    <location>
        <begin position="36"/>
        <end position="220"/>
    </location>
</feature>
<dbReference type="Pfam" id="PF12706">
    <property type="entry name" value="Lactamase_B_2"/>
    <property type="match status" value="1"/>
</dbReference>
<dbReference type="InterPro" id="IPR036866">
    <property type="entry name" value="RibonucZ/Hydroxyglut_hydro"/>
</dbReference>
<name>A0A4Q0Y0J5_9BACT</name>
<dbReference type="SUPFAM" id="SSF56281">
    <property type="entry name" value="Metallo-hydrolase/oxidoreductase"/>
    <property type="match status" value="1"/>
</dbReference>
<dbReference type="GO" id="GO:0016787">
    <property type="term" value="F:hydrolase activity"/>
    <property type="evidence" value="ECO:0007669"/>
    <property type="project" value="UniProtKB-KW"/>
</dbReference>
<proteinExistence type="predicted"/>
<organism evidence="2 3">
    <name type="scientific">Halarcobacter anaerophilus</name>
    <dbReference type="NCBI Taxonomy" id="877500"/>
    <lineage>
        <taxon>Bacteria</taxon>
        <taxon>Pseudomonadati</taxon>
        <taxon>Campylobacterota</taxon>
        <taxon>Epsilonproteobacteria</taxon>
        <taxon>Campylobacterales</taxon>
        <taxon>Arcobacteraceae</taxon>
        <taxon>Halarcobacter</taxon>
    </lineage>
</organism>
<dbReference type="SMART" id="SM00849">
    <property type="entry name" value="Lactamase_B"/>
    <property type="match status" value="1"/>
</dbReference>
<sequence>MLKLKFLGSADSAGIPVHNCNCIVCEKYREEKRVNLSTCAYLELNKKVILLDAGIDSISNIFDKKRISAVFLTHFHADHCMGLLRLRYSKDRINCYHPKDEYGFSDLFKHKHSIVYTPLEDFQEIIIEGISFTALPLKHSKNCYGYFIKSKTVQLAYLTDCFEIPQKTLEFLSSKKLDAVFIDACYDESIKKGNHLNYLQATKILDKFDAKQKYLMHTSHTTKEYIEKNKISLKYRYIKGNESFLF</sequence>
<dbReference type="OrthoDB" id="9800940at2"/>
<protein>
    <submittedName>
        <fullName evidence="2">MBL fold metallo-hydrolase</fullName>
    </submittedName>
</protein>
<keyword evidence="3" id="KW-1185">Reference proteome</keyword>
<dbReference type="EMBL" id="PDKO01000003">
    <property type="protein sequence ID" value="RXJ63537.1"/>
    <property type="molecule type" value="Genomic_DNA"/>
</dbReference>
<keyword evidence="2" id="KW-0378">Hydrolase</keyword>